<proteinExistence type="predicted"/>
<protein>
    <submittedName>
        <fullName evidence="4">Uncharacterized protein LOC113212568</fullName>
    </submittedName>
</protein>
<feature type="compositionally biased region" description="Acidic residues" evidence="1">
    <location>
        <begin position="348"/>
        <end position="359"/>
    </location>
</feature>
<feature type="compositionally biased region" description="Basic and acidic residues" evidence="1">
    <location>
        <begin position="492"/>
        <end position="507"/>
    </location>
</feature>
<feature type="region of interest" description="Disordered" evidence="1">
    <location>
        <begin position="405"/>
        <end position="453"/>
    </location>
</feature>
<feature type="chain" id="PRO_5039300230" evidence="2">
    <location>
        <begin position="24"/>
        <end position="566"/>
    </location>
</feature>
<feature type="region of interest" description="Disordered" evidence="1">
    <location>
        <begin position="490"/>
        <end position="515"/>
    </location>
</feature>
<evidence type="ECO:0000256" key="2">
    <source>
        <dbReference type="SAM" id="SignalP"/>
    </source>
</evidence>
<accession>A0A6J1T622</accession>
<evidence type="ECO:0000313" key="3">
    <source>
        <dbReference type="Proteomes" id="UP000504606"/>
    </source>
</evidence>
<evidence type="ECO:0000313" key="4">
    <source>
        <dbReference type="RefSeq" id="XP_026287110.2"/>
    </source>
</evidence>
<keyword evidence="3" id="KW-1185">Reference proteome</keyword>
<evidence type="ECO:0000256" key="1">
    <source>
        <dbReference type="SAM" id="MobiDB-lite"/>
    </source>
</evidence>
<keyword evidence="2" id="KW-0732">Signal</keyword>
<dbReference type="KEGG" id="foc:113212568"/>
<feature type="compositionally biased region" description="Basic and acidic residues" evidence="1">
    <location>
        <begin position="336"/>
        <end position="347"/>
    </location>
</feature>
<gene>
    <name evidence="4" type="primary">LOC113212568</name>
</gene>
<dbReference type="GeneID" id="113212568"/>
<dbReference type="Proteomes" id="UP000504606">
    <property type="component" value="Unplaced"/>
</dbReference>
<feature type="region of interest" description="Disordered" evidence="1">
    <location>
        <begin position="227"/>
        <end position="260"/>
    </location>
</feature>
<sequence>MNRQVHFAALLLLLVVHAGPGLGWSTSVTHGNASAGSAPSQHRASYPSAAQHKHSGPPYDLPTYPVPPPLARPAPSSTRIPSTPPAITAEPLAMPTMQADASASSTAYLHRSLSGTRPGYLDTLTGTPSSFSYFMQVQPHPRGSSYRERTRQATRVVNLVPHGTTREQDHVQQGLPFSGTTFQSFPFGPIKVPSTFTHPNPLAGYWRPPAPAGAAEDYAGDAPPAGFTEAGNYFDGRPQESAAVRGPQRGAARQRRPKVKLKPMDITVLGDPRRPNLGIVGVPGQDVYNPTPSRIREYDPYTGRFKALTTDEAHDSREAYKRPGASAENTSEEDADVHHPDEGRDELREEESYEVYETPDETHRLVPMRAPRGRASGCLQKDFLTGLLSPLINAVRPAIKQCQKQQRQQQQAQQQQAQQQQPHQPQFGRLHRPRGRPRKKPAKQRKQQLQLREPYFEFRNPVHNYISGEPLGRGLDDLTDGDADAEYLSVGDAERESRAEPQHREELFTEDGADGDDGVFAPYSVYRTVLEPDRKFRPFVRFPFEAERSDLKAMVSDLIHQGTAPP</sequence>
<dbReference type="AlphaFoldDB" id="A0A6J1T622"/>
<dbReference type="OrthoDB" id="10584241at2759"/>
<reference evidence="4" key="1">
    <citation type="submission" date="2025-08" db="UniProtKB">
        <authorList>
            <consortium name="RefSeq"/>
        </authorList>
    </citation>
    <scope>IDENTIFICATION</scope>
    <source>
        <tissue evidence="4">Whole organism</tissue>
    </source>
</reference>
<dbReference type="RefSeq" id="XP_026287110.2">
    <property type="nucleotide sequence ID" value="XM_026431325.2"/>
</dbReference>
<feature type="compositionally biased region" description="Polar residues" evidence="1">
    <location>
        <begin position="31"/>
        <end position="43"/>
    </location>
</feature>
<name>A0A6J1T622_FRAOC</name>
<feature type="region of interest" description="Disordered" evidence="1">
    <location>
        <begin position="308"/>
        <end position="369"/>
    </location>
</feature>
<feature type="compositionally biased region" description="Basic and acidic residues" evidence="1">
    <location>
        <begin position="309"/>
        <end position="321"/>
    </location>
</feature>
<feature type="compositionally biased region" description="Low complexity" evidence="1">
    <location>
        <begin position="405"/>
        <end position="426"/>
    </location>
</feature>
<feature type="signal peptide" evidence="2">
    <location>
        <begin position="1"/>
        <end position="23"/>
    </location>
</feature>
<feature type="compositionally biased region" description="Basic residues" evidence="1">
    <location>
        <begin position="429"/>
        <end position="446"/>
    </location>
</feature>
<organism evidence="3 4">
    <name type="scientific">Frankliniella occidentalis</name>
    <name type="common">Western flower thrips</name>
    <name type="synonym">Euthrips occidentalis</name>
    <dbReference type="NCBI Taxonomy" id="133901"/>
    <lineage>
        <taxon>Eukaryota</taxon>
        <taxon>Metazoa</taxon>
        <taxon>Ecdysozoa</taxon>
        <taxon>Arthropoda</taxon>
        <taxon>Hexapoda</taxon>
        <taxon>Insecta</taxon>
        <taxon>Pterygota</taxon>
        <taxon>Neoptera</taxon>
        <taxon>Paraneoptera</taxon>
        <taxon>Thysanoptera</taxon>
        <taxon>Terebrantia</taxon>
        <taxon>Thripoidea</taxon>
        <taxon>Thripidae</taxon>
        <taxon>Frankliniella</taxon>
    </lineage>
</organism>
<feature type="region of interest" description="Disordered" evidence="1">
    <location>
        <begin position="31"/>
        <end position="80"/>
    </location>
</feature>